<dbReference type="Pfam" id="PF03235">
    <property type="entry name" value="GmrSD_N"/>
    <property type="match status" value="1"/>
</dbReference>
<feature type="compositionally biased region" description="Low complexity" evidence="1">
    <location>
        <begin position="590"/>
        <end position="617"/>
    </location>
</feature>
<protein>
    <recommendedName>
        <fullName evidence="2">GmrSD restriction endonucleases N-terminal domain-containing protein</fullName>
    </recommendedName>
</protein>
<feature type="compositionally biased region" description="Polar residues" evidence="1">
    <location>
        <begin position="795"/>
        <end position="816"/>
    </location>
</feature>
<proteinExistence type="predicted"/>
<feature type="compositionally biased region" description="Polar residues" evidence="1">
    <location>
        <begin position="83"/>
        <end position="92"/>
    </location>
</feature>
<feature type="compositionally biased region" description="Low complexity" evidence="1">
    <location>
        <begin position="1094"/>
        <end position="1110"/>
    </location>
</feature>
<dbReference type="EMBL" id="NHYE01005658">
    <property type="protein sequence ID" value="PPQ65056.1"/>
    <property type="molecule type" value="Genomic_DNA"/>
</dbReference>
<feature type="region of interest" description="Disordered" evidence="1">
    <location>
        <begin position="1068"/>
        <end position="1140"/>
    </location>
</feature>
<feature type="compositionally biased region" description="Pro residues" evidence="1">
    <location>
        <begin position="766"/>
        <end position="777"/>
    </location>
</feature>
<dbReference type="InParanoid" id="A0A409VFM9"/>
<dbReference type="Proteomes" id="UP000284706">
    <property type="component" value="Unassembled WGS sequence"/>
</dbReference>
<feature type="compositionally biased region" description="Low complexity" evidence="1">
    <location>
        <begin position="512"/>
        <end position="527"/>
    </location>
</feature>
<accession>A0A409VFM9</accession>
<evidence type="ECO:0000259" key="2">
    <source>
        <dbReference type="Pfam" id="PF03235"/>
    </source>
</evidence>
<feature type="compositionally biased region" description="Polar residues" evidence="1">
    <location>
        <begin position="57"/>
        <end position="75"/>
    </location>
</feature>
<feature type="compositionally biased region" description="Low complexity" evidence="1">
    <location>
        <begin position="560"/>
        <end position="569"/>
    </location>
</feature>
<feature type="compositionally biased region" description="Polar residues" evidence="1">
    <location>
        <begin position="691"/>
        <end position="716"/>
    </location>
</feature>
<dbReference type="STRING" id="231916.A0A409VFM9"/>
<dbReference type="AlphaFoldDB" id="A0A409VFM9"/>
<keyword evidence="4" id="KW-1185">Reference proteome</keyword>
<feature type="region of interest" description="Disordered" evidence="1">
    <location>
        <begin position="1026"/>
        <end position="1056"/>
    </location>
</feature>
<feature type="compositionally biased region" description="Low complexity" evidence="1">
    <location>
        <begin position="665"/>
        <end position="681"/>
    </location>
</feature>
<feature type="compositionally biased region" description="Pro residues" evidence="1">
    <location>
        <begin position="742"/>
        <end position="756"/>
    </location>
</feature>
<reference evidence="3 4" key="1">
    <citation type="journal article" date="2018" name="Evol. Lett.">
        <title>Horizontal gene cluster transfer increased hallucinogenic mushroom diversity.</title>
        <authorList>
            <person name="Reynolds H.T."/>
            <person name="Vijayakumar V."/>
            <person name="Gluck-Thaler E."/>
            <person name="Korotkin H.B."/>
            <person name="Matheny P.B."/>
            <person name="Slot J.C."/>
        </authorList>
    </citation>
    <scope>NUCLEOTIDE SEQUENCE [LARGE SCALE GENOMIC DNA]</scope>
    <source>
        <strain evidence="3 4">SRW20</strain>
    </source>
</reference>
<dbReference type="InterPro" id="IPR004919">
    <property type="entry name" value="GmrSD_N"/>
</dbReference>
<feature type="compositionally biased region" description="Low complexity" evidence="1">
    <location>
        <begin position="726"/>
        <end position="740"/>
    </location>
</feature>
<dbReference type="OrthoDB" id="5419821at2759"/>
<evidence type="ECO:0000313" key="3">
    <source>
        <dbReference type="EMBL" id="PPQ65056.1"/>
    </source>
</evidence>
<comment type="caution">
    <text evidence="3">The sequence shown here is derived from an EMBL/GenBank/DDBJ whole genome shotgun (WGS) entry which is preliminary data.</text>
</comment>
<feature type="compositionally biased region" description="Polar residues" evidence="1">
    <location>
        <begin position="38"/>
        <end position="48"/>
    </location>
</feature>
<feature type="region of interest" description="Disordered" evidence="1">
    <location>
        <begin position="484"/>
        <end position="826"/>
    </location>
</feature>
<feature type="region of interest" description="Disordered" evidence="1">
    <location>
        <begin position="1"/>
        <end position="100"/>
    </location>
</feature>
<feature type="compositionally biased region" description="Acidic residues" evidence="1">
    <location>
        <begin position="12"/>
        <end position="35"/>
    </location>
</feature>
<evidence type="ECO:0000313" key="4">
    <source>
        <dbReference type="Proteomes" id="UP000284706"/>
    </source>
</evidence>
<gene>
    <name evidence="3" type="ORF">CVT26_015752</name>
</gene>
<organism evidence="3 4">
    <name type="scientific">Gymnopilus dilepis</name>
    <dbReference type="NCBI Taxonomy" id="231916"/>
    <lineage>
        <taxon>Eukaryota</taxon>
        <taxon>Fungi</taxon>
        <taxon>Dikarya</taxon>
        <taxon>Basidiomycota</taxon>
        <taxon>Agaricomycotina</taxon>
        <taxon>Agaricomycetes</taxon>
        <taxon>Agaricomycetidae</taxon>
        <taxon>Agaricales</taxon>
        <taxon>Agaricineae</taxon>
        <taxon>Hymenogastraceae</taxon>
        <taxon>Gymnopilus</taxon>
    </lineage>
</organism>
<feature type="compositionally biased region" description="Acidic residues" evidence="1">
    <location>
        <begin position="538"/>
        <end position="547"/>
    </location>
</feature>
<feature type="domain" description="GmrSD restriction endonucleases N-terminal" evidence="2">
    <location>
        <begin position="126"/>
        <end position="194"/>
    </location>
</feature>
<sequence length="1140" mass="121469">MPAPQGQFIVSSDDELPELTDSDSEEDQLQEDEEAPPAQNQSRRNSLATLPPIRTQPHASTSTARSNPTSPTHAHSAPRTRSTRPSTQVSTLKSKERRGLKTVATTLRPGRNVNFSISSLNTFMEDGSIDLNAEYQRGVVWKDEKQSGLIDSIFGNFHIPPIVFVVDRDEENNETRICVDGKQRLTSIRSSRRTTNKKLYFTSPPGTRRKIIPEGLRQSFCNKQIACYEYEGVTTEQEREIFQRVQLGVALGPAERLAAINGPYADLVRHMKNIIINFRPNSTSGTYSDSDTETAESSRPLANFLDWGAANGRNFMALASMLYLFVHGSSPSNTKSEPSYQRLNTFLSQPMSDEPKFAKLKGAVDRTITAFCQILVDDFLGACFAGEISVLEFVMTGYLLFQHHGRFTEKERQKGGAYTLAQLADAIDQMRAGLKDRQDKKFEKNNFKQLLAFASKQVPKLNLRTDYGSRLNAASVVVKRVNEVNGTEQEGGRGAGRKVKQSRSETPSMPQASTSAAAVPTATAAAKKVPRRRKRDEAEDEDSEYEEEQRAPPPRKRKAAAASSSTTTTQVKPNSAFQDEDGTWNVPVNKKTAPASAPTKKTQEIPTTTIPQPLIPLGRKQAETRARMVSASSGRSGKPVASKARTTIKKSPKKGQGEDTPMASPPASTSAAGASAGVPSTLTVPAKRKAPNSTSAPISNPATTMAASTFSSNLQPVQVAKPPSGPARSSSAAFRSGAAALTPPPSSGSPVPPPYEPQATASVSAPPLPTPTTPVVPSPGAAAFPDTTRILSRPSIPTRSHFTSSNPPSAHNSPTIPQGGGPAAGLFDASVSVTLASASTSTVVESGASATSPPVQSGNVRTPYIQPFLDAKNAATHPHAARALNGTGSSMSASRFGGVVQAASSTAPTGGTVKLPKFTKHTTSETQLQSPIDESCVKPLTGSDNSMNMSTNAITSTSNFTFPTDPNLFGLRSRTLDPQFQGHSQFETNYTRRPSASGTRIVSNQVLTPGYEQVQSKAGRVQNNGMASAVAPTPNPGGGGGSLATPASTPSPMMAPRIPTAAQFFSADAGASSGGRPQVVGHPQSQNQGQILYQVPPQAQAAQAQVHAQQLNPQRVQGQTQGGTRDPRWRPKNGYGQNQG</sequence>
<dbReference type="PANTHER" id="PTHR39639:SF1">
    <property type="entry name" value="DUF262 DOMAIN-CONTAINING PROTEIN"/>
    <property type="match status" value="1"/>
</dbReference>
<name>A0A409VFM9_9AGAR</name>
<dbReference type="PANTHER" id="PTHR39639">
    <property type="entry name" value="CHROMOSOME 16, WHOLE GENOME SHOTGUN SEQUENCE"/>
    <property type="match status" value="1"/>
</dbReference>
<evidence type="ECO:0000256" key="1">
    <source>
        <dbReference type="SAM" id="MobiDB-lite"/>
    </source>
</evidence>